<keyword evidence="3" id="KW-1185">Reference proteome</keyword>
<feature type="region of interest" description="Disordered" evidence="1">
    <location>
        <begin position="196"/>
        <end position="241"/>
    </location>
</feature>
<keyword evidence="2" id="KW-0732">Signal</keyword>
<reference evidence="4" key="1">
    <citation type="submission" date="2022-11" db="UniProtKB">
        <authorList>
            <consortium name="WormBaseParasite"/>
        </authorList>
    </citation>
    <scope>IDENTIFICATION</scope>
</reference>
<accession>A0A915N263</accession>
<feature type="compositionally biased region" description="Low complexity" evidence="1">
    <location>
        <begin position="205"/>
        <end position="218"/>
    </location>
</feature>
<evidence type="ECO:0000256" key="2">
    <source>
        <dbReference type="SAM" id="SignalP"/>
    </source>
</evidence>
<feature type="compositionally biased region" description="Basic residues" evidence="1">
    <location>
        <begin position="649"/>
        <end position="658"/>
    </location>
</feature>
<feature type="compositionally biased region" description="Basic and acidic residues" evidence="1">
    <location>
        <begin position="659"/>
        <end position="671"/>
    </location>
</feature>
<evidence type="ECO:0000256" key="1">
    <source>
        <dbReference type="SAM" id="MobiDB-lite"/>
    </source>
</evidence>
<dbReference type="AlphaFoldDB" id="A0A915N263"/>
<name>A0A915N263_MELJA</name>
<organism evidence="3 4">
    <name type="scientific">Meloidogyne javanica</name>
    <name type="common">Root-knot nematode worm</name>
    <dbReference type="NCBI Taxonomy" id="6303"/>
    <lineage>
        <taxon>Eukaryota</taxon>
        <taxon>Metazoa</taxon>
        <taxon>Ecdysozoa</taxon>
        <taxon>Nematoda</taxon>
        <taxon>Chromadorea</taxon>
        <taxon>Rhabditida</taxon>
        <taxon>Tylenchina</taxon>
        <taxon>Tylenchomorpha</taxon>
        <taxon>Tylenchoidea</taxon>
        <taxon>Meloidogynidae</taxon>
        <taxon>Meloidogyninae</taxon>
        <taxon>Meloidogyne</taxon>
        <taxon>Meloidogyne incognita group</taxon>
    </lineage>
</organism>
<dbReference type="Proteomes" id="UP000887561">
    <property type="component" value="Unplaced"/>
</dbReference>
<feature type="region of interest" description="Disordered" evidence="1">
    <location>
        <begin position="642"/>
        <end position="671"/>
    </location>
</feature>
<feature type="chain" id="PRO_5038123230" evidence="2">
    <location>
        <begin position="19"/>
        <end position="767"/>
    </location>
</feature>
<feature type="signal peptide" evidence="2">
    <location>
        <begin position="1"/>
        <end position="18"/>
    </location>
</feature>
<dbReference type="WBParaSite" id="scaffold62_cov176.g117">
    <property type="protein sequence ID" value="scaffold62_cov176.g117"/>
    <property type="gene ID" value="scaffold62_cov176.g117"/>
</dbReference>
<proteinExistence type="predicted"/>
<evidence type="ECO:0000313" key="4">
    <source>
        <dbReference type="WBParaSite" id="scaffold62_cov176.g117"/>
    </source>
</evidence>
<evidence type="ECO:0000313" key="3">
    <source>
        <dbReference type="Proteomes" id="UP000887561"/>
    </source>
</evidence>
<protein>
    <submittedName>
        <fullName evidence="4">Uncharacterized protein</fullName>
    </submittedName>
</protein>
<sequence length="767" mass="85341">MAANTFIPLCLIRAVVVGRRRTVDVGVQQSQQQQNNRIPSPPFYSSAPSFSNNNCIQKQRIEFNHVDNIQNIVKTSEDKNSSNDKNWAAKTSLLNRLRLKSASFEGRKCNNGGNDKEKIEINGTKEQTEINKNNCILLADEAFTKASSSISISNPFEPSQSINTEKPHLSSFPNSFVDSLEVNTPNTLIEEKDKFEQQNLPSPPSTSAASQQQQKSSSLEPFAVPALPTPKQKAAPLSFSRQEEPKLLKKEQEEIQVEPTHSIEQQETDCLSAASTSLKTEQHFQPVSQVQRVSINNDKQDLKQQLSTTYFQNNPFDETEATSSSKTESFEVSLDNKEKVKPLPDLVKTTKTSEVLAKSKRLSLRVSSAAALQFNRLALHHSKALNTIGINSIQLKSSLNCLSPIIQLVDRRPYLMHSAPIPQQQQSTINAQNQTVASSGVAENSPLLVNLLNNNAFSSAIQQTQKPQQIIQQNVTPLPQQQQMMMIKQQQMAALQQHHPNAIGQTHQLNSQQYGVPMNPQQHQQMYQQQQQRLAHQQSMIYGVGPSGVINNTPQQHYMIVGSPPTGSSPAQYHRQTTHYGANGQPVPGGIVASPPGAPSPYFGMPPNYVPQQMIIPTTGADKQGSSGQMFSVGPTINNTQLAVEELPKKRKRISKKQQQKEEREREQRLRLQEQQQQAAMAAFRQHQQMAFIQQQQQQQRIAAVNAGIPQQMCGDMGAPSNMQNCQVPAGQVIAAQQHYQQQQQMVGVLLFNTEINGLNIKFKTIL</sequence>